<accession>A0A0A9HID6</accession>
<protein>
    <submittedName>
        <fullName evidence="2">Uncharacterized protein</fullName>
    </submittedName>
</protein>
<dbReference type="EMBL" id="GBRH01165258">
    <property type="protein sequence ID" value="JAE32638.1"/>
    <property type="molecule type" value="Transcribed_RNA"/>
</dbReference>
<evidence type="ECO:0000313" key="2">
    <source>
        <dbReference type="EMBL" id="JAE32638.1"/>
    </source>
</evidence>
<feature type="region of interest" description="Disordered" evidence="1">
    <location>
        <begin position="1"/>
        <end position="24"/>
    </location>
</feature>
<name>A0A0A9HID6_ARUDO</name>
<evidence type="ECO:0000256" key="1">
    <source>
        <dbReference type="SAM" id="MobiDB-lite"/>
    </source>
</evidence>
<sequence length="24" mass="2795">MASTETDPARAEEEEVNRTEPWMD</sequence>
<organism evidence="2">
    <name type="scientific">Arundo donax</name>
    <name type="common">Giant reed</name>
    <name type="synonym">Donax arundinaceus</name>
    <dbReference type="NCBI Taxonomy" id="35708"/>
    <lineage>
        <taxon>Eukaryota</taxon>
        <taxon>Viridiplantae</taxon>
        <taxon>Streptophyta</taxon>
        <taxon>Embryophyta</taxon>
        <taxon>Tracheophyta</taxon>
        <taxon>Spermatophyta</taxon>
        <taxon>Magnoliopsida</taxon>
        <taxon>Liliopsida</taxon>
        <taxon>Poales</taxon>
        <taxon>Poaceae</taxon>
        <taxon>PACMAD clade</taxon>
        <taxon>Arundinoideae</taxon>
        <taxon>Arundineae</taxon>
        <taxon>Arundo</taxon>
    </lineage>
</organism>
<reference evidence="2" key="2">
    <citation type="journal article" date="2015" name="Data Brief">
        <title>Shoot transcriptome of the giant reed, Arundo donax.</title>
        <authorList>
            <person name="Barrero R.A."/>
            <person name="Guerrero F.D."/>
            <person name="Moolhuijzen P."/>
            <person name="Goolsby J.A."/>
            <person name="Tidwell J."/>
            <person name="Bellgard S.E."/>
            <person name="Bellgard M.I."/>
        </authorList>
    </citation>
    <scope>NUCLEOTIDE SEQUENCE</scope>
    <source>
        <tissue evidence="2">Shoot tissue taken approximately 20 cm above the soil surface</tissue>
    </source>
</reference>
<reference evidence="2" key="1">
    <citation type="submission" date="2014-09" db="EMBL/GenBank/DDBJ databases">
        <authorList>
            <person name="Magalhaes I.L.F."/>
            <person name="Oliveira U."/>
            <person name="Santos F.R."/>
            <person name="Vidigal T.H.D.A."/>
            <person name="Brescovit A.D."/>
            <person name="Santos A.J."/>
        </authorList>
    </citation>
    <scope>NUCLEOTIDE SEQUENCE</scope>
    <source>
        <tissue evidence="2">Shoot tissue taken approximately 20 cm above the soil surface</tissue>
    </source>
</reference>
<dbReference type="AlphaFoldDB" id="A0A0A9HID6"/>
<proteinExistence type="predicted"/>